<reference evidence="2" key="1">
    <citation type="submission" date="2022-07" db="EMBL/GenBank/DDBJ databases">
        <title>Genome sequencing of Photobacterium atrarenae GJH2-4.</title>
        <authorList>
            <person name="Park S.-J."/>
        </authorList>
    </citation>
    <scope>NUCLEOTIDE SEQUENCE</scope>
    <source>
        <strain evidence="2">GJH2-4</strain>
    </source>
</reference>
<dbReference type="InterPro" id="IPR037523">
    <property type="entry name" value="VOC_core"/>
</dbReference>
<dbReference type="InterPro" id="IPR029068">
    <property type="entry name" value="Glyas_Bleomycin-R_OHBP_Dase"/>
</dbReference>
<evidence type="ECO:0000313" key="2">
    <source>
        <dbReference type="EMBL" id="UTV30654.1"/>
    </source>
</evidence>
<dbReference type="Proteomes" id="UP001057998">
    <property type="component" value="Chromosome 2"/>
</dbReference>
<name>A0ABY5GPR7_9GAMM</name>
<dbReference type="SUPFAM" id="SSF54593">
    <property type="entry name" value="Glyoxalase/Bleomycin resistance protein/Dihydroxybiphenyl dioxygenase"/>
    <property type="match status" value="1"/>
</dbReference>
<dbReference type="EMBL" id="CP101509">
    <property type="protein sequence ID" value="UTV30654.1"/>
    <property type="molecule type" value="Genomic_DNA"/>
</dbReference>
<feature type="domain" description="VOC" evidence="1">
    <location>
        <begin position="2"/>
        <end position="118"/>
    </location>
</feature>
<dbReference type="Gene3D" id="3.10.180.10">
    <property type="entry name" value="2,3-Dihydroxybiphenyl 1,2-Dioxygenase, domain 1"/>
    <property type="match status" value="1"/>
</dbReference>
<gene>
    <name evidence="2" type="ORF">NNL38_19010</name>
</gene>
<organism evidence="2 3">
    <name type="scientific">Photobacterium atrarenae</name>
    <dbReference type="NCBI Taxonomy" id="865757"/>
    <lineage>
        <taxon>Bacteria</taxon>
        <taxon>Pseudomonadati</taxon>
        <taxon>Pseudomonadota</taxon>
        <taxon>Gammaproteobacteria</taxon>
        <taxon>Vibrionales</taxon>
        <taxon>Vibrionaceae</taxon>
        <taxon>Photobacterium</taxon>
    </lineage>
</organism>
<evidence type="ECO:0000259" key="1">
    <source>
        <dbReference type="PROSITE" id="PS51819"/>
    </source>
</evidence>
<accession>A0ABY5GPR7</accession>
<dbReference type="Pfam" id="PF00903">
    <property type="entry name" value="Glyoxalase"/>
    <property type="match status" value="1"/>
</dbReference>
<dbReference type="PROSITE" id="PS51819">
    <property type="entry name" value="VOC"/>
    <property type="match status" value="1"/>
</dbReference>
<protein>
    <submittedName>
        <fullName evidence="2">VOC family protein</fullName>
    </submittedName>
</protein>
<evidence type="ECO:0000313" key="3">
    <source>
        <dbReference type="Proteomes" id="UP001057998"/>
    </source>
</evidence>
<dbReference type="RefSeq" id="WP_255392018.1">
    <property type="nucleotide sequence ID" value="NZ_CP101509.1"/>
</dbReference>
<proteinExistence type="predicted"/>
<sequence length="119" mass="13547">MEVFGLQLNVSDIDLAASFYCNSLGFEVENKSFLPELLHIRKNSVRIILYKVSEVAPQPANDDPRFVLNMETANLQEEVERLKKLDVHFLTPDVQHCPASSYVTVLDPFDNAIDIVQLR</sequence>
<keyword evidence="3" id="KW-1185">Reference proteome</keyword>
<dbReference type="InterPro" id="IPR004360">
    <property type="entry name" value="Glyas_Fos-R_dOase_dom"/>
</dbReference>